<protein>
    <submittedName>
        <fullName evidence="1">Uncharacterized protein</fullName>
    </submittedName>
</protein>
<dbReference type="InterPro" id="IPR011990">
    <property type="entry name" value="TPR-like_helical_dom_sf"/>
</dbReference>
<reference evidence="1 2" key="1">
    <citation type="submission" date="2016-09" db="EMBL/GenBank/DDBJ databases">
        <authorList>
            <person name="Capua I."/>
            <person name="De Benedictis P."/>
            <person name="Joannis T."/>
            <person name="Lombin L.H."/>
            <person name="Cattoli G."/>
        </authorList>
    </citation>
    <scope>NUCLEOTIDE SEQUENCE [LARGE SCALE GENOMIC DNA]</scope>
    <source>
        <strain evidence="1 2">IMI 309357</strain>
    </source>
</reference>
<accession>A0A1G4BIV9</accession>
<dbReference type="GeneID" id="34556554"/>
<dbReference type="Proteomes" id="UP000176998">
    <property type="component" value="Unassembled WGS sequence"/>
</dbReference>
<proteinExistence type="predicted"/>
<dbReference type="EMBL" id="MJBS01000020">
    <property type="protein sequence ID" value="OHF01361.1"/>
    <property type="molecule type" value="Genomic_DNA"/>
</dbReference>
<dbReference type="Gene3D" id="1.25.40.10">
    <property type="entry name" value="Tetratricopeptide repeat domain"/>
    <property type="match status" value="1"/>
</dbReference>
<dbReference type="RefSeq" id="XP_022478503.1">
    <property type="nucleotide sequence ID" value="XM_022615044.1"/>
</dbReference>
<evidence type="ECO:0000313" key="1">
    <source>
        <dbReference type="EMBL" id="OHF01361.1"/>
    </source>
</evidence>
<keyword evidence="2" id="KW-1185">Reference proteome</keyword>
<gene>
    <name evidence="1" type="ORF">CORC01_03394</name>
</gene>
<name>A0A1G4BIV9_9PEZI</name>
<sequence>MKQESLIFQRRAAREILFFTISRNRSLSEEIFWSQVLPHMQTCLEQEGFECVELTRRTGQEGILASVLVALGLWDKATKVLEQAVAARQEIFGYADFATIGALWDLAKVY</sequence>
<organism evidence="1 2">
    <name type="scientific">Colletotrichum orchidophilum</name>
    <dbReference type="NCBI Taxonomy" id="1209926"/>
    <lineage>
        <taxon>Eukaryota</taxon>
        <taxon>Fungi</taxon>
        <taxon>Dikarya</taxon>
        <taxon>Ascomycota</taxon>
        <taxon>Pezizomycotina</taxon>
        <taxon>Sordariomycetes</taxon>
        <taxon>Hypocreomycetidae</taxon>
        <taxon>Glomerellales</taxon>
        <taxon>Glomerellaceae</taxon>
        <taxon>Colletotrichum</taxon>
    </lineage>
</organism>
<comment type="caution">
    <text evidence="1">The sequence shown here is derived from an EMBL/GenBank/DDBJ whole genome shotgun (WGS) entry which is preliminary data.</text>
</comment>
<dbReference type="AlphaFoldDB" id="A0A1G4BIV9"/>
<evidence type="ECO:0000313" key="2">
    <source>
        <dbReference type="Proteomes" id="UP000176998"/>
    </source>
</evidence>
<dbReference type="STRING" id="1209926.A0A1G4BIV9"/>